<gene>
    <name evidence="1" type="ORF">GM612_04630</name>
</gene>
<reference evidence="1 2" key="1">
    <citation type="submission" date="2019-11" db="EMBL/GenBank/DDBJ databases">
        <title>Lactobacillus sp. nov. CRM56-3, isolated from fermented tea leaves.</title>
        <authorList>
            <person name="Phuengjayaem S."/>
            <person name="Tanasupawat S."/>
        </authorList>
    </citation>
    <scope>NUCLEOTIDE SEQUENCE [LARGE SCALE GENOMIC DNA]</scope>
    <source>
        <strain evidence="1 2">CRM56-3</strain>
    </source>
</reference>
<accession>A0A7X2XX49</accession>
<dbReference type="Proteomes" id="UP000466388">
    <property type="component" value="Unassembled WGS sequence"/>
</dbReference>
<proteinExistence type="predicted"/>
<keyword evidence="2" id="KW-1185">Reference proteome</keyword>
<protein>
    <submittedName>
        <fullName evidence="1">Uncharacterized protein</fullName>
    </submittedName>
</protein>
<evidence type="ECO:0000313" key="2">
    <source>
        <dbReference type="Proteomes" id="UP000466388"/>
    </source>
</evidence>
<dbReference type="EMBL" id="WNJO01000004">
    <property type="protein sequence ID" value="MTV81936.1"/>
    <property type="molecule type" value="Genomic_DNA"/>
</dbReference>
<organism evidence="1 2">
    <name type="scientific">Secundilactobacillus folii</name>
    <dbReference type="NCBI Taxonomy" id="2678357"/>
    <lineage>
        <taxon>Bacteria</taxon>
        <taxon>Bacillati</taxon>
        <taxon>Bacillota</taxon>
        <taxon>Bacilli</taxon>
        <taxon>Lactobacillales</taxon>
        <taxon>Lactobacillaceae</taxon>
        <taxon>Secundilactobacillus</taxon>
    </lineage>
</organism>
<sequence>MRKVQVPFEIVFNGEWRRYLSFLRRHELEDSIGVDHEVAWTAIKALFQVMYDVYDLPFSNWQPGNLQLLLYRFFNTAYEREYNIQRTAEVYDSIDLFITAECLNGRLPFSFQELDDLMKPVKTEYYLPLGQQRELPEWSAYVKQSIQEYTQEWVKAFSASKDAEQFQQSMTADDFDLYALTFATQLYDRERKTLKNASKQSVKVVLMDHFAGLLLKKRDYLSIQQFLPAFLNFLGANGFMPAAHTHAMITGFDAGISILIKELENHQWYEYAKQRYAKMERTYGSDFGVDWAEAFFVNSNEFEEDYR</sequence>
<comment type="caution">
    <text evidence="1">The sequence shown here is derived from an EMBL/GenBank/DDBJ whole genome shotgun (WGS) entry which is preliminary data.</text>
</comment>
<dbReference type="RefSeq" id="WP_155431213.1">
    <property type="nucleotide sequence ID" value="NZ_WNJO01000004.1"/>
</dbReference>
<dbReference type="AlphaFoldDB" id="A0A7X2XX49"/>
<evidence type="ECO:0000313" key="1">
    <source>
        <dbReference type="EMBL" id="MTV81936.1"/>
    </source>
</evidence>
<name>A0A7X2XX49_9LACO</name>